<dbReference type="Gene3D" id="3.30.450.20">
    <property type="entry name" value="PAS domain"/>
    <property type="match status" value="4"/>
</dbReference>
<dbReference type="PROSITE" id="PS50112">
    <property type="entry name" value="PAS"/>
    <property type="match status" value="2"/>
</dbReference>
<dbReference type="CDD" id="cd00130">
    <property type="entry name" value="PAS"/>
    <property type="match status" value="3"/>
</dbReference>
<dbReference type="SMART" id="SM00331">
    <property type="entry name" value="PP2C_SIG"/>
    <property type="match status" value="1"/>
</dbReference>
<dbReference type="Gene3D" id="3.30.565.10">
    <property type="entry name" value="Histidine kinase-like ATPase, C-terminal domain"/>
    <property type="match status" value="1"/>
</dbReference>
<evidence type="ECO:0000313" key="5">
    <source>
        <dbReference type="Proteomes" id="UP000005104"/>
    </source>
</evidence>
<dbReference type="Pfam" id="PF08448">
    <property type="entry name" value="PAS_4"/>
    <property type="match status" value="2"/>
</dbReference>
<protein>
    <submittedName>
        <fullName evidence="4">PAS domain S-box</fullName>
    </submittedName>
</protein>
<gene>
    <name evidence="4" type="ORF">DesyoDRAFT_3886</name>
</gene>
<dbReference type="InterPro" id="IPR000014">
    <property type="entry name" value="PAS"/>
</dbReference>
<accession>H5XX00</accession>
<dbReference type="InterPro" id="IPR035965">
    <property type="entry name" value="PAS-like_dom_sf"/>
</dbReference>
<dbReference type="EMBL" id="CM001441">
    <property type="protein sequence ID" value="EHQ90868.1"/>
    <property type="molecule type" value="Genomic_DNA"/>
</dbReference>
<dbReference type="eggNOG" id="COG2208">
    <property type="taxonomic scope" value="Bacteria"/>
</dbReference>
<dbReference type="InterPro" id="IPR000700">
    <property type="entry name" value="PAS-assoc_C"/>
</dbReference>
<dbReference type="NCBIfam" id="TIGR00229">
    <property type="entry name" value="sensory_box"/>
    <property type="match status" value="4"/>
</dbReference>
<dbReference type="InterPro" id="IPR013655">
    <property type="entry name" value="PAS_fold_3"/>
</dbReference>
<feature type="domain" description="PAC" evidence="3">
    <location>
        <begin position="198"/>
        <end position="250"/>
    </location>
</feature>
<dbReference type="STRING" id="768710.DesyoDRAFT_3886"/>
<dbReference type="PANTHER" id="PTHR44757">
    <property type="entry name" value="DIGUANYLATE CYCLASE DGCP"/>
    <property type="match status" value="1"/>
</dbReference>
<feature type="coiled-coil region" evidence="1">
    <location>
        <begin position="234"/>
        <end position="261"/>
    </location>
</feature>
<dbReference type="SMART" id="SM00086">
    <property type="entry name" value="PAC"/>
    <property type="match status" value="4"/>
</dbReference>
<sequence>MLKNAQSILNSMPFLAWLKDKQGKYVLVNSAFEDFYRIKNTEIVGKTDFDFFPHYVALEHKRSEEELIKSKNWQPLLPLHHEVGGQWLETFVAPFFEEARGEVIGTIGIARNITERKQLEIDLANQKRFLKTIIDTIPDFIFYKNTKSVLLGCNKAYAEKVLGVSEDEAIGKIDLEGMEDIESVQFYQQNDQEELLTLKYEGKFALTGGNVISTETVKTTFLNEQGNVAGLIGIARDITERKQLESQLRESKERYSAIVNNAPQIVVIFKQGIIEFVNNAGIEVLGYNEECVRHHMKGFKTETLFGSVNSALLDSIRGEHCVSYEIELIKKSGEIINVLLKGTEIPYEREKATLAVMMDITESKQLNLKLRASEEKFRQLAETINEVFLITDGERIVYVSPAYERISGMSCQSLLDNQSSLLELIHPADRERMQASFYHGSRTKNEDLSEEFRITRPDGETRWLWMQSYPIRDEANPSSRRAMTIVDITDRKKAEDKLREREHQTQIEVMLAARVQRDSLPRPLVNNKVRVRTIFEPRSTISGDFLNYKWFGEQEKLCGYIIDVSGHGVATALQTATFKMLLDNVLLTGERIEEEVLQTINQKIMQYLYEDSFVALLYFEFDFRAGVLKLICAGITLFLAANPQGCSLVPIYGCYLGIIDHPEIETKIISLNPGDIYCLMSDGASDLLELHGLRKQGSFAEYKNWLEEMAKCPERNDDFSVICVEILHESKGTSLLKIKSDADLERAQVTISEFLERNAPGQAPMMEVAVNEAINNGFLACGQVFVKARRIGGRLIIRVKDDCQGFDTKDVNVRRKTERYEEEFEEMLDAEGGRGILLMKMVCDKVIYNAKGNEVLLMKVI</sequence>
<dbReference type="eggNOG" id="COG2202">
    <property type="taxonomic scope" value="Bacteria"/>
</dbReference>
<dbReference type="PANTHER" id="PTHR44757:SF2">
    <property type="entry name" value="BIOFILM ARCHITECTURE MAINTENANCE PROTEIN MBAA"/>
    <property type="match status" value="1"/>
</dbReference>
<evidence type="ECO:0000256" key="1">
    <source>
        <dbReference type="SAM" id="Coils"/>
    </source>
</evidence>
<dbReference type="AlphaFoldDB" id="H5XX00"/>
<proteinExistence type="predicted"/>
<keyword evidence="5" id="KW-1185">Reference proteome</keyword>
<dbReference type="InterPro" id="IPR052155">
    <property type="entry name" value="Biofilm_reg_signaling"/>
</dbReference>
<dbReference type="RefSeq" id="WP_007785487.1">
    <property type="nucleotide sequence ID" value="NZ_CM001441.1"/>
</dbReference>
<dbReference type="InterPro" id="IPR036457">
    <property type="entry name" value="PPM-type-like_dom_sf"/>
</dbReference>
<dbReference type="Pfam" id="PF07228">
    <property type="entry name" value="SpoIIE"/>
    <property type="match status" value="1"/>
</dbReference>
<dbReference type="PROSITE" id="PS50113">
    <property type="entry name" value="PAC"/>
    <property type="match status" value="3"/>
</dbReference>
<dbReference type="InterPro" id="IPR003594">
    <property type="entry name" value="HATPase_dom"/>
</dbReference>
<dbReference type="InterPro" id="IPR001932">
    <property type="entry name" value="PPM-type_phosphatase-like_dom"/>
</dbReference>
<dbReference type="OrthoDB" id="1795357at2"/>
<feature type="domain" description="PAC" evidence="3">
    <location>
        <begin position="322"/>
        <end position="372"/>
    </location>
</feature>
<dbReference type="SMART" id="SM00091">
    <property type="entry name" value="PAS"/>
    <property type="match status" value="4"/>
</dbReference>
<dbReference type="InterPro" id="IPR013656">
    <property type="entry name" value="PAS_4"/>
</dbReference>
<organism evidence="4 5">
    <name type="scientific">Desulfosporosinus youngiae DSM 17734</name>
    <dbReference type="NCBI Taxonomy" id="768710"/>
    <lineage>
        <taxon>Bacteria</taxon>
        <taxon>Bacillati</taxon>
        <taxon>Bacillota</taxon>
        <taxon>Clostridia</taxon>
        <taxon>Eubacteriales</taxon>
        <taxon>Desulfitobacteriaceae</taxon>
        <taxon>Desulfosporosinus</taxon>
    </lineage>
</organism>
<dbReference type="Pfam" id="PF13426">
    <property type="entry name" value="PAS_9"/>
    <property type="match status" value="1"/>
</dbReference>
<evidence type="ECO:0000313" key="4">
    <source>
        <dbReference type="EMBL" id="EHQ90868.1"/>
    </source>
</evidence>
<dbReference type="InterPro" id="IPR001610">
    <property type="entry name" value="PAC"/>
</dbReference>
<name>H5XX00_9FIRM</name>
<feature type="domain" description="PAS" evidence="2">
    <location>
        <begin position="126"/>
        <end position="172"/>
    </location>
</feature>
<keyword evidence="1" id="KW-0175">Coiled coil</keyword>
<dbReference type="SUPFAM" id="SSF81606">
    <property type="entry name" value="PP2C-like"/>
    <property type="match status" value="1"/>
</dbReference>
<dbReference type="Pfam" id="PF08447">
    <property type="entry name" value="PAS_3"/>
    <property type="match status" value="1"/>
</dbReference>
<evidence type="ECO:0000259" key="3">
    <source>
        <dbReference type="PROSITE" id="PS50113"/>
    </source>
</evidence>
<feature type="domain" description="PAC" evidence="3">
    <location>
        <begin position="448"/>
        <end position="500"/>
    </location>
</feature>
<dbReference type="InterPro" id="IPR036890">
    <property type="entry name" value="HATPase_C_sf"/>
</dbReference>
<dbReference type="eggNOG" id="COG2172">
    <property type="taxonomic scope" value="Bacteria"/>
</dbReference>
<dbReference type="Proteomes" id="UP000005104">
    <property type="component" value="Chromosome"/>
</dbReference>
<dbReference type="CDD" id="cd16936">
    <property type="entry name" value="HATPase_RsbW-like"/>
    <property type="match status" value="1"/>
</dbReference>
<dbReference type="SUPFAM" id="SSF55785">
    <property type="entry name" value="PYP-like sensor domain (PAS domain)"/>
    <property type="match status" value="4"/>
</dbReference>
<feature type="domain" description="PAS" evidence="2">
    <location>
        <begin position="373"/>
        <end position="444"/>
    </location>
</feature>
<dbReference type="HOGENOM" id="CLU_007146_0_0_9"/>
<dbReference type="Gene3D" id="3.60.40.10">
    <property type="entry name" value="PPM-type phosphatase domain"/>
    <property type="match status" value="1"/>
</dbReference>
<dbReference type="Pfam" id="PF13581">
    <property type="entry name" value="HATPase_c_2"/>
    <property type="match status" value="1"/>
</dbReference>
<evidence type="ECO:0000259" key="2">
    <source>
        <dbReference type="PROSITE" id="PS50112"/>
    </source>
</evidence>
<reference evidence="4 5" key="1">
    <citation type="submission" date="2011-11" db="EMBL/GenBank/DDBJ databases">
        <title>The Noncontiguous Finished genome of Desulfosporosinus youngiae DSM 17734.</title>
        <authorList>
            <consortium name="US DOE Joint Genome Institute (JGI-PGF)"/>
            <person name="Lucas S."/>
            <person name="Han J."/>
            <person name="Lapidus A."/>
            <person name="Cheng J.-F."/>
            <person name="Goodwin L."/>
            <person name="Pitluck S."/>
            <person name="Peters L."/>
            <person name="Ovchinnikova G."/>
            <person name="Lu M."/>
            <person name="Land M.L."/>
            <person name="Hauser L."/>
            <person name="Pester M."/>
            <person name="Spring S."/>
            <person name="Ollivier B."/>
            <person name="Rattei T."/>
            <person name="Klenk H.-P."/>
            <person name="Wagner M."/>
            <person name="Loy A."/>
            <person name="Woyke T.J."/>
        </authorList>
    </citation>
    <scope>NUCLEOTIDE SEQUENCE [LARGE SCALE GENOMIC DNA]</scope>
    <source>
        <strain evidence="4 5">DSM 17734</strain>
    </source>
</reference>